<dbReference type="Gene3D" id="1.10.287.3510">
    <property type="match status" value="1"/>
</dbReference>
<organism evidence="2">
    <name type="scientific">Rhigonema thysanophora</name>
    <dbReference type="NCBI Taxonomy" id="435730"/>
    <lineage>
        <taxon>Eukaryota</taxon>
        <taxon>Metazoa</taxon>
        <taxon>Ecdysozoa</taxon>
        <taxon>Nematoda</taxon>
        <taxon>Chromadorea</taxon>
        <taxon>Rhabditida</taxon>
        <taxon>Spirurina</taxon>
        <taxon>Rhigonematomorpha</taxon>
        <taxon>Rhigonematoidea</taxon>
        <taxon>Rhigonematidae</taxon>
        <taxon>Rhigonema</taxon>
    </lineage>
</organism>
<feature type="transmembrane region" description="Helical" evidence="1">
    <location>
        <begin position="15"/>
        <end position="36"/>
    </location>
</feature>
<dbReference type="AlphaFoldDB" id="X2CU37"/>
<evidence type="ECO:0000313" key="2">
    <source>
        <dbReference type="EMBL" id="AGZ90414.1"/>
    </source>
</evidence>
<keyword evidence="1" id="KW-0472">Membrane</keyword>
<sequence length="77" mass="9199">MIFLFVGFFFFMLKWSHFIFILIGLEFVMMGLFYYFSFFFTEIMFFYFMVFAVISSILGLLVMVSGVKFFGSDSTIF</sequence>
<proteinExistence type="predicted"/>
<accession>X2CU37</accession>
<dbReference type="EMBL" id="KF534714">
    <property type="protein sequence ID" value="AGZ90414.1"/>
    <property type="molecule type" value="Genomic_DNA"/>
</dbReference>
<keyword evidence="2" id="KW-0496">Mitochondrion</keyword>
<keyword evidence="1" id="KW-0812">Transmembrane</keyword>
<gene>
    <name evidence="2" type="primary">nad4l</name>
</gene>
<reference evidence="2" key="1">
    <citation type="journal article" date="2014" name="Zool. Scr.">
        <title>Phylogeny of Rhigonematomorpha based on the complete mitochondrial genome of Rhigonema thysanophora (Nematoda: Chromadorea).</title>
        <authorList>
            <person name="Kim T."/>
            <person name="Kim J."/>
            <person name="Cho S."/>
            <person name="Min G.-S."/>
            <person name="Park C."/>
            <person name="Carreno R.A."/>
            <person name="Nadler S.A."/>
            <person name="Park J.-K."/>
        </authorList>
    </citation>
    <scope>NUCLEOTIDE SEQUENCE</scope>
</reference>
<keyword evidence="1" id="KW-1133">Transmembrane helix</keyword>
<feature type="transmembrane region" description="Helical" evidence="1">
    <location>
        <begin position="43"/>
        <end position="64"/>
    </location>
</feature>
<name>X2CU37_9BILA</name>
<evidence type="ECO:0000256" key="1">
    <source>
        <dbReference type="SAM" id="Phobius"/>
    </source>
</evidence>
<protein>
    <submittedName>
        <fullName evidence="2">NADH dehydrogenase subunit 4L</fullName>
    </submittedName>
</protein>
<geneLocation type="mitochondrion" evidence="2"/>